<dbReference type="OrthoDB" id="167809at2759"/>
<gene>
    <name evidence="4" type="ORF">AMORRO_LOCUS17683</name>
</gene>
<evidence type="ECO:0000256" key="2">
    <source>
        <dbReference type="ARBA" id="ARBA00022801"/>
    </source>
</evidence>
<evidence type="ECO:0000313" key="5">
    <source>
        <dbReference type="Proteomes" id="UP000789342"/>
    </source>
</evidence>
<organism evidence="4 5">
    <name type="scientific">Acaulospora morrowiae</name>
    <dbReference type="NCBI Taxonomy" id="94023"/>
    <lineage>
        <taxon>Eukaryota</taxon>
        <taxon>Fungi</taxon>
        <taxon>Fungi incertae sedis</taxon>
        <taxon>Mucoromycota</taxon>
        <taxon>Glomeromycotina</taxon>
        <taxon>Glomeromycetes</taxon>
        <taxon>Diversisporales</taxon>
        <taxon>Acaulosporaceae</taxon>
        <taxon>Acaulospora</taxon>
    </lineage>
</organism>
<accession>A0A9N9JJM4</accession>
<keyword evidence="2" id="KW-0378">Hydrolase</keyword>
<dbReference type="PANTHER" id="PTHR43540">
    <property type="entry name" value="PEROXYUREIDOACRYLATE/UREIDOACRYLATE AMIDOHYDROLASE-RELATED"/>
    <property type="match status" value="1"/>
</dbReference>
<feature type="non-terminal residue" evidence="4">
    <location>
        <position position="147"/>
    </location>
</feature>
<evidence type="ECO:0000259" key="3">
    <source>
        <dbReference type="Pfam" id="PF00857"/>
    </source>
</evidence>
<dbReference type="Proteomes" id="UP000789342">
    <property type="component" value="Unassembled WGS sequence"/>
</dbReference>
<dbReference type="InterPro" id="IPR050272">
    <property type="entry name" value="Isochorismatase-like_hydrls"/>
</dbReference>
<keyword evidence="5" id="KW-1185">Reference proteome</keyword>
<dbReference type="Pfam" id="PF00857">
    <property type="entry name" value="Isochorismatase"/>
    <property type="match status" value="1"/>
</dbReference>
<dbReference type="CDD" id="cd00431">
    <property type="entry name" value="cysteine_hydrolases"/>
    <property type="match status" value="1"/>
</dbReference>
<feature type="domain" description="Isochorismatase-like" evidence="3">
    <location>
        <begin position="12"/>
        <end position="147"/>
    </location>
</feature>
<sequence>MQTSIPYNPKTTALLVIDMQEYFRSEANDIVSNIKLVVKICHEKDIPVFWTQHGHRNPELDGGALGRWWGDRMIKWGSEEWKIMKELQPLVLRSSTSLDNLDFVIKSKTRYDAFYKTELNSLLTSIGIRTLIISGVKTNLCCETTAR</sequence>
<evidence type="ECO:0000313" key="4">
    <source>
        <dbReference type="EMBL" id="CAG8785527.1"/>
    </source>
</evidence>
<comment type="similarity">
    <text evidence="1">Belongs to the isochorismatase family.</text>
</comment>
<dbReference type="SUPFAM" id="SSF52499">
    <property type="entry name" value="Isochorismatase-like hydrolases"/>
    <property type="match status" value="1"/>
</dbReference>
<dbReference type="GO" id="GO:0016787">
    <property type="term" value="F:hydrolase activity"/>
    <property type="evidence" value="ECO:0007669"/>
    <property type="project" value="UniProtKB-KW"/>
</dbReference>
<dbReference type="InterPro" id="IPR000868">
    <property type="entry name" value="Isochorismatase-like_dom"/>
</dbReference>
<proteinExistence type="inferred from homology"/>
<dbReference type="EMBL" id="CAJVPV010056341">
    <property type="protein sequence ID" value="CAG8785527.1"/>
    <property type="molecule type" value="Genomic_DNA"/>
</dbReference>
<reference evidence="4" key="1">
    <citation type="submission" date="2021-06" db="EMBL/GenBank/DDBJ databases">
        <authorList>
            <person name="Kallberg Y."/>
            <person name="Tangrot J."/>
            <person name="Rosling A."/>
        </authorList>
    </citation>
    <scope>NUCLEOTIDE SEQUENCE</scope>
    <source>
        <strain evidence="4">CL551</strain>
    </source>
</reference>
<dbReference type="AlphaFoldDB" id="A0A9N9JJM4"/>
<dbReference type="PANTHER" id="PTHR43540:SF6">
    <property type="entry name" value="ISOCHORISMATASE-LIKE DOMAIN-CONTAINING PROTEIN"/>
    <property type="match status" value="1"/>
</dbReference>
<evidence type="ECO:0000256" key="1">
    <source>
        <dbReference type="ARBA" id="ARBA00006336"/>
    </source>
</evidence>
<comment type="caution">
    <text evidence="4">The sequence shown here is derived from an EMBL/GenBank/DDBJ whole genome shotgun (WGS) entry which is preliminary data.</text>
</comment>
<protein>
    <submittedName>
        <fullName evidence="4">5607_t:CDS:1</fullName>
    </submittedName>
</protein>
<name>A0A9N9JJM4_9GLOM</name>
<dbReference type="InterPro" id="IPR036380">
    <property type="entry name" value="Isochorismatase-like_sf"/>
</dbReference>
<dbReference type="Gene3D" id="3.40.50.850">
    <property type="entry name" value="Isochorismatase-like"/>
    <property type="match status" value="1"/>
</dbReference>